<sequence>MKHRRNTGIRNYVNLNGVKILESILVSYYKKSASIVENRSVMDFMIDSVLYLASEMMALRDHDAKHEQKPGPKYAWGWYYVNIPSDNKSQELSNIADAMRGEALPVVLAI</sequence>
<name>A0A8S2FNI5_9BILA</name>
<accession>A0A8S2FNI5</accession>
<dbReference type="EMBL" id="CAJNOK010036384">
    <property type="protein sequence ID" value="CAF1521991.1"/>
    <property type="molecule type" value="Genomic_DNA"/>
</dbReference>
<gene>
    <name evidence="1" type="ORF">OVA965_LOCUS37831</name>
    <name evidence="2" type="ORF">TMI583_LOCUS38955</name>
</gene>
<dbReference type="EMBL" id="CAJOBA010058530">
    <property type="protein sequence ID" value="CAF4308946.1"/>
    <property type="molecule type" value="Genomic_DNA"/>
</dbReference>
<reference evidence="1" key="1">
    <citation type="submission" date="2021-02" db="EMBL/GenBank/DDBJ databases">
        <authorList>
            <person name="Nowell W R."/>
        </authorList>
    </citation>
    <scope>NUCLEOTIDE SEQUENCE</scope>
</reference>
<proteinExistence type="predicted"/>
<dbReference type="AlphaFoldDB" id="A0A8S2FNI5"/>
<evidence type="ECO:0000313" key="1">
    <source>
        <dbReference type="EMBL" id="CAF1521991.1"/>
    </source>
</evidence>
<evidence type="ECO:0000313" key="2">
    <source>
        <dbReference type="EMBL" id="CAF4308946.1"/>
    </source>
</evidence>
<feature type="non-terminal residue" evidence="1">
    <location>
        <position position="1"/>
    </location>
</feature>
<comment type="caution">
    <text evidence="1">The sequence shown here is derived from an EMBL/GenBank/DDBJ whole genome shotgun (WGS) entry which is preliminary data.</text>
</comment>
<protein>
    <submittedName>
        <fullName evidence="1">Uncharacterized protein</fullName>
    </submittedName>
</protein>
<evidence type="ECO:0000313" key="3">
    <source>
        <dbReference type="Proteomes" id="UP000677228"/>
    </source>
</evidence>
<organism evidence="1 3">
    <name type="scientific">Didymodactylos carnosus</name>
    <dbReference type="NCBI Taxonomy" id="1234261"/>
    <lineage>
        <taxon>Eukaryota</taxon>
        <taxon>Metazoa</taxon>
        <taxon>Spiralia</taxon>
        <taxon>Gnathifera</taxon>
        <taxon>Rotifera</taxon>
        <taxon>Eurotatoria</taxon>
        <taxon>Bdelloidea</taxon>
        <taxon>Philodinida</taxon>
        <taxon>Philodinidae</taxon>
        <taxon>Didymodactylos</taxon>
    </lineage>
</organism>
<dbReference type="Proteomes" id="UP000677228">
    <property type="component" value="Unassembled WGS sequence"/>
</dbReference>
<dbReference type="Proteomes" id="UP000682733">
    <property type="component" value="Unassembled WGS sequence"/>
</dbReference>